<dbReference type="EMBL" id="PITJ01001543">
    <property type="protein sequence ID" value="TBT98913.1"/>
    <property type="molecule type" value="Genomic_DNA"/>
</dbReference>
<evidence type="ECO:0000256" key="4">
    <source>
        <dbReference type="ARBA" id="ARBA00022741"/>
    </source>
</evidence>
<dbReference type="GO" id="GO:0005634">
    <property type="term" value="C:nucleus"/>
    <property type="evidence" value="ECO:0007669"/>
    <property type="project" value="TreeGrafter"/>
</dbReference>
<dbReference type="PROSITE" id="PS50011">
    <property type="entry name" value="PROTEIN_KINASE_DOM"/>
    <property type="match status" value="1"/>
</dbReference>
<dbReference type="Proteomes" id="UP000292362">
    <property type="component" value="Unassembled WGS sequence"/>
</dbReference>
<evidence type="ECO:0000259" key="13">
    <source>
        <dbReference type="PROSITE" id="PS50011"/>
    </source>
</evidence>
<evidence type="ECO:0000313" key="14">
    <source>
        <dbReference type="EMBL" id="TBT98913.1"/>
    </source>
</evidence>
<dbReference type="Gene3D" id="1.10.510.10">
    <property type="entry name" value="Transferase(Phosphotransferase) domain 1"/>
    <property type="match status" value="1"/>
</dbReference>
<keyword evidence="4 11" id="KW-0547">Nucleotide-binding</keyword>
<dbReference type="InterPro" id="IPR050339">
    <property type="entry name" value="CC_SR_Kinase"/>
</dbReference>
<dbReference type="PROSITE" id="PS00107">
    <property type="entry name" value="PROTEIN_KINASE_ATP"/>
    <property type="match status" value="1"/>
</dbReference>
<dbReference type="SMART" id="SM00220">
    <property type="entry name" value="S_TKc"/>
    <property type="match status" value="1"/>
</dbReference>
<dbReference type="SUPFAM" id="SSF56112">
    <property type="entry name" value="Protein kinase-like (PK-like)"/>
    <property type="match status" value="1"/>
</dbReference>
<evidence type="ECO:0000313" key="15">
    <source>
        <dbReference type="Proteomes" id="UP000292362"/>
    </source>
</evidence>
<dbReference type="InterPro" id="IPR008271">
    <property type="entry name" value="Ser/Thr_kinase_AS"/>
</dbReference>
<dbReference type="EC" id="2.7.11.1" evidence="1"/>
<evidence type="ECO:0000256" key="10">
    <source>
        <dbReference type="ARBA" id="ARBA00048977"/>
    </source>
</evidence>
<dbReference type="GO" id="GO:0004694">
    <property type="term" value="F:eukaryotic translation initiation factor 2alpha kinase activity"/>
    <property type="evidence" value="ECO:0007669"/>
    <property type="project" value="TreeGrafter"/>
</dbReference>
<keyword evidence="7" id="KW-0652">Protein synthesis inhibitor</keyword>
<evidence type="ECO:0000256" key="2">
    <source>
        <dbReference type="ARBA" id="ARBA00022527"/>
    </source>
</evidence>
<evidence type="ECO:0000256" key="6">
    <source>
        <dbReference type="ARBA" id="ARBA00022840"/>
    </source>
</evidence>
<reference evidence="14 15" key="1">
    <citation type="submission" date="2017-12" db="EMBL/GenBank/DDBJ databases">
        <authorList>
            <person name="Pombert J.-F."/>
            <person name="Haag K.L."/>
            <person name="Ebert D."/>
        </authorList>
    </citation>
    <scope>NUCLEOTIDE SEQUENCE [LARGE SCALE GENOMIC DNA]</scope>
    <source>
        <strain evidence="14">FI-OER-3-3</strain>
    </source>
</reference>
<keyword evidence="5" id="KW-0418">Kinase</keyword>
<dbReference type="PANTHER" id="PTHR11042">
    <property type="entry name" value="EUKARYOTIC TRANSLATION INITIATION FACTOR 2-ALPHA KINASE EIF2-ALPHA KINASE -RELATED"/>
    <property type="match status" value="1"/>
</dbReference>
<evidence type="ECO:0000256" key="11">
    <source>
        <dbReference type="PROSITE-ProRule" id="PRU10141"/>
    </source>
</evidence>
<dbReference type="InterPro" id="IPR000719">
    <property type="entry name" value="Prot_kinase_dom"/>
</dbReference>
<dbReference type="PANTHER" id="PTHR11042:SF160">
    <property type="entry name" value="EUKARYOTIC TRANSLATION INITIATION FACTOR 2-ALPHA KINASE 1"/>
    <property type="match status" value="1"/>
</dbReference>
<sequence>MRQRFWKSFTALELIGRGSYGKVYKMRNNSTGELFALKEVEISSKEYIEEVFREILPKEINHRNILKYTALFVSKRPSFLEQFHEESESDSRPSTAIDEEWLYDKSKLYDKDSIFFDSRFYSCSDSDSDSDVDISLSQMLNDSLRPGLFYTSSNRNSDIISISLSSSSQSSVVSSSKGYGFYGSFDPTKKIYFYILCDLCETSLRFIIDMRNEQYFRNDNVCKKIINLEGITSKNGNIAILDKKENDIQQSICSEHILLSDFVSRNYYEILSIPNVNRKNIFYVFKDIVRGLSYLHSNGIVHRDIKPANILFYNRNGNFIVKICDFGHMKLVDEVIEEYDSGYGCKESGMYTKASFSSDIYSAALVYFEMLWPMKTVMEKDITIRRMKEYEQVPEEFKSLFKEESYIIEKCLKYNSKQVLTCRELMRLLLNYEKIFFGKIVN</sequence>
<name>A0A4Q9KVL6_9MICR</name>
<evidence type="ECO:0000256" key="7">
    <source>
        <dbReference type="ARBA" id="ARBA00023193"/>
    </source>
</evidence>
<protein>
    <recommendedName>
        <fullName evidence="1">non-specific serine/threonine protein kinase</fullName>
        <ecNumber evidence="1">2.7.11.1</ecNumber>
    </recommendedName>
</protein>
<dbReference type="AlphaFoldDB" id="A0A4Q9KVL6"/>
<comment type="catalytic activity">
    <reaction evidence="9">
        <text>L-threonyl-[protein] + ATP = O-phospho-L-threonyl-[protein] + ADP + H(+)</text>
        <dbReference type="Rhea" id="RHEA:46608"/>
        <dbReference type="Rhea" id="RHEA-COMP:11060"/>
        <dbReference type="Rhea" id="RHEA-COMP:11605"/>
        <dbReference type="ChEBI" id="CHEBI:15378"/>
        <dbReference type="ChEBI" id="CHEBI:30013"/>
        <dbReference type="ChEBI" id="CHEBI:30616"/>
        <dbReference type="ChEBI" id="CHEBI:61977"/>
        <dbReference type="ChEBI" id="CHEBI:456216"/>
        <dbReference type="EC" id="2.7.11.1"/>
    </reaction>
    <physiologicalReaction direction="left-to-right" evidence="9">
        <dbReference type="Rhea" id="RHEA:46609"/>
    </physiologicalReaction>
</comment>
<dbReference type="GO" id="GO:0005737">
    <property type="term" value="C:cytoplasm"/>
    <property type="evidence" value="ECO:0007669"/>
    <property type="project" value="TreeGrafter"/>
</dbReference>
<comment type="caution">
    <text evidence="14">The sequence shown here is derived from an EMBL/GenBank/DDBJ whole genome shotgun (WGS) entry which is preliminary data.</text>
</comment>
<evidence type="ECO:0000256" key="5">
    <source>
        <dbReference type="ARBA" id="ARBA00022777"/>
    </source>
</evidence>
<keyword evidence="3" id="KW-0808">Transferase</keyword>
<evidence type="ECO:0000256" key="3">
    <source>
        <dbReference type="ARBA" id="ARBA00022679"/>
    </source>
</evidence>
<dbReference type="InterPro" id="IPR011009">
    <property type="entry name" value="Kinase-like_dom_sf"/>
</dbReference>
<evidence type="ECO:0000256" key="8">
    <source>
        <dbReference type="ARBA" id="ARBA00037982"/>
    </source>
</evidence>
<comment type="similarity">
    <text evidence="8">Belongs to the protein kinase superfamily. Ser/Thr protein kinase family. GCN2 subfamily.</text>
</comment>
<evidence type="ECO:0000256" key="9">
    <source>
        <dbReference type="ARBA" id="ARBA00048659"/>
    </source>
</evidence>
<feature type="domain" description="Protein kinase" evidence="13">
    <location>
        <begin position="9"/>
        <end position="437"/>
    </location>
</feature>
<keyword evidence="2 12" id="KW-0723">Serine/threonine-protein kinase</keyword>
<proteinExistence type="inferred from homology"/>
<evidence type="ECO:0000256" key="1">
    <source>
        <dbReference type="ARBA" id="ARBA00012513"/>
    </source>
</evidence>
<dbReference type="Gene3D" id="3.30.200.20">
    <property type="entry name" value="Phosphorylase Kinase, domain 1"/>
    <property type="match status" value="1"/>
</dbReference>
<dbReference type="Pfam" id="PF00069">
    <property type="entry name" value="Pkinase"/>
    <property type="match status" value="2"/>
</dbReference>
<dbReference type="GO" id="GO:0017148">
    <property type="term" value="P:negative regulation of translation"/>
    <property type="evidence" value="ECO:0007669"/>
    <property type="project" value="UniProtKB-KW"/>
</dbReference>
<dbReference type="GO" id="GO:0005524">
    <property type="term" value="F:ATP binding"/>
    <property type="evidence" value="ECO:0007669"/>
    <property type="project" value="UniProtKB-UniRule"/>
</dbReference>
<evidence type="ECO:0000256" key="12">
    <source>
        <dbReference type="RuleBase" id="RU000304"/>
    </source>
</evidence>
<organism evidence="14 15">
    <name type="scientific">Hamiltosporidium tvaerminnensis</name>
    <dbReference type="NCBI Taxonomy" id="1176355"/>
    <lineage>
        <taxon>Eukaryota</taxon>
        <taxon>Fungi</taxon>
        <taxon>Fungi incertae sedis</taxon>
        <taxon>Microsporidia</taxon>
        <taxon>Dubosqiidae</taxon>
        <taxon>Hamiltosporidium</taxon>
    </lineage>
</organism>
<gene>
    <name evidence="14" type="ORF">CWI37_1543p0020</name>
</gene>
<dbReference type="InterPro" id="IPR017441">
    <property type="entry name" value="Protein_kinase_ATP_BS"/>
</dbReference>
<dbReference type="VEuPathDB" id="MicrosporidiaDB:CWI37_1543p0020"/>
<keyword evidence="6 11" id="KW-0067">ATP-binding</keyword>
<dbReference type="PROSITE" id="PS00108">
    <property type="entry name" value="PROTEIN_KINASE_ST"/>
    <property type="match status" value="1"/>
</dbReference>
<comment type="catalytic activity">
    <reaction evidence="10">
        <text>L-seryl-[protein] + ATP = O-phospho-L-seryl-[protein] + ADP + H(+)</text>
        <dbReference type="Rhea" id="RHEA:17989"/>
        <dbReference type="Rhea" id="RHEA-COMP:9863"/>
        <dbReference type="Rhea" id="RHEA-COMP:11604"/>
        <dbReference type="ChEBI" id="CHEBI:15378"/>
        <dbReference type="ChEBI" id="CHEBI:29999"/>
        <dbReference type="ChEBI" id="CHEBI:30616"/>
        <dbReference type="ChEBI" id="CHEBI:83421"/>
        <dbReference type="ChEBI" id="CHEBI:456216"/>
        <dbReference type="EC" id="2.7.11.1"/>
    </reaction>
    <physiologicalReaction direction="left-to-right" evidence="10">
        <dbReference type="Rhea" id="RHEA:17990"/>
    </physiologicalReaction>
</comment>
<feature type="binding site" evidence="11">
    <location>
        <position position="38"/>
    </location>
    <ligand>
        <name>ATP</name>
        <dbReference type="ChEBI" id="CHEBI:30616"/>
    </ligand>
</feature>
<accession>A0A4Q9KVL6</accession>